<evidence type="ECO:0000256" key="1">
    <source>
        <dbReference type="ARBA" id="ARBA00022473"/>
    </source>
</evidence>
<dbReference type="GO" id="GO:0007154">
    <property type="term" value="P:cell communication"/>
    <property type="evidence" value="ECO:0007669"/>
    <property type="project" value="InterPro"/>
</dbReference>
<feature type="domain" description="EGF-like" evidence="10">
    <location>
        <begin position="340"/>
        <end position="386"/>
    </location>
</feature>
<dbReference type="InterPro" id="IPR051022">
    <property type="entry name" value="Notch_Cell-Fate_Det"/>
</dbReference>
<keyword evidence="8" id="KW-0812">Transmembrane</keyword>
<evidence type="ECO:0000256" key="3">
    <source>
        <dbReference type="ARBA" id="ARBA00022737"/>
    </source>
</evidence>
<dbReference type="PROSITE" id="PS50026">
    <property type="entry name" value="EGF_3"/>
    <property type="match status" value="3"/>
</dbReference>
<evidence type="ECO:0000259" key="10">
    <source>
        <dbReference type="PROSITE" id="PS50026"/>
    </source>
</evidence>
<feature type="chain" id="PRO_5021719131" description="EGF-like domain-containing protein" evidence="9">
    <location>
        <begin position="18"/>
        <end position="566"/>
    </location>
</feature>
<dbReference type="InterPro" id="IPR001881">
    <property type="entry name" value="EGF-like_Ca-bd_dom"/>
</dbReference>
<dbReference type="GO" id="GO:0005509">
    <property type="term" value="F:calcium ion binding"/>
    <property type="evidence" value="ECO:0007669"/>
    <property type="project" value="InterPro"/>
</dbReference>
<dbReference type="CDD" id="cd00054">
    <property type="entry name" value="EGF_CA"/>
    <property type="match status" value="1"/>
</dbReference>
<evidence type="ECO:0000256" key="8">
    <source>
        <dbReference type="SAM" id="Phobius"/>
    </source>
</evidence>
<feature type="disulfide bond" evidence="6">
    <location>
        <begin position="376"/>
        <end position="385"/>
    </location>
</feature>
<sequence length="566" mass="63392">MNWGFIWLLIIIGQATSLITDTNKLGTLYFELHYENKHGVVSDGKNCDSFVFNRLCDIFFEICITDEDNINLRGLCNLFFDKTSPVRNTVAVEHYFKLPYFTNKFLYVKIRALDFDHLSSPDMLGEFHFAFRPYEVPSLPQTEEVAFSSSKAHPSTKMKLYVSRKCEPDHFGNRCELCRAETGHGYCDALGNLVCYPGYYGDECRHERGCHNMTCASFAFCGLVNRRYACICDGTSGRRCEEGYDPCEEHICWHSGTCVPTGEHLNFPKCVNCSGRWSGLHCDEELDACEYEASKLEHSPCMNGGHCVVNPVNENEFMCFCSPGWQGPNCEIPLSKSKGKEDACELEASRLGHPPCANGGHCVVDPSNETMFSCLCTPGWQGFRCDVSFSKASAVVTVVSIFILILIFCCIIGLACSIRIFALPKIRHVIKKQKAVELTQVNANELSETNNLYQLMQDQIPSPPPSYSASWTKEGGSTLVKPTPQPDDDIDEYEYEAMSDQVECNSAKAVLEISEGEDYEPINYRYQSIPKSEAVMSAANNEYDDNDDAIAETTLKRPLPSTPATD</sequence>
<dbReference type="SUPFAM" id="SSF57196">
    <property type="entry name" value="EGF/Laminin"/>
    <property type="match status" value="2"/>
</dbReference>
<comment type="caution">
    <text evidence="6">Lacks conserved residue(s) required for the propagation of feature annotation.</text>
</comment>
<keyword evidence="5 6" id="KW-1015">Disulfide bond</keyword>
<dbReference type="AlphaFoldDB" id="A0A564Z2J6"/>
<name>A0A564Z2J6_HYMDI</name>
<dbReference type="InterPro" id="IPR001774">
    <property type="entry name" value="DSL"/>
</dbReference>
<dbReference type="GO" id="GO:0016020">
    <property type="term" value="C:membrane"/>
    <property type="evidence" value="ECO:0007669"/>
    <property type="project" value="InterPro"/>
</dbReference>
<feature type="region of interest" description="Disordered" evidence="7">
    <location>
        <begin position="464"/>
        <end position="486"/>
    </location>
</feature>
<evidence type="ECO:0000256" key="5">
    <source>
        <dbReference type="ARBA" id="ARBA00023157"/>
    </source>
</evidence>
<dbReference type="Gene3D" id="2.10.25.10">
    <property type="entry name" value="Laminin"/>
    <property type="match status" value="2"/>
</dbReference>
<keyword evidence="8" id="KW-0472">Membrane</keyword>
<dbReference type="Proteomes" id="UP000321570">
    <property type="component" value="Unassembled WGS sequence"/>
</dbReference>
<dbReference type="PROSITE" id="PS01186">
    <property type="entry name" value="EGF_2"/>
    <property type="match status" value="2"/>
</dbReference>
<evidence type="ECO:0000313" key="12">
    <source>
        <dbReference type="Proteomes" id="UP000321570"/>
    </source>
</evidence>
<accession>A0A564Z2J6</accession>
<evidence type="ECO:0000313" key="11">
    <source>
        <dbReference type="EMBL" id="VUZ53509.1"/>
    </source>
</evidence>
<proteinExistence type="predicted"/>
<evidence type="ECO:0000256" key="2">
    <source>
        <dbReference type="ARBA" id="ARBA00022536"/>
    </source>
</evidence>
<keyword evidence="4" id="KW-0221">Differentiation</keyword>
<keyword evidence="1" id="KW-0217">Developmental protein</keyword>
<keyword evidence="12" id="KW-1185">Reference proteome</keyword>
<keyword evidence="3" id="KW-0677">Repeat</keyword>
<evidence type="ECO:0000256" key="6">
    <source>
        <dbReference type="PROSITE-ProRule" id="PRU00076"/>
    </source>
</evidence>
<feature type="signal peptide" evidence="9">
    <location>
        <begin position="1"/>
        <end position="17"/>
    </location>
</feature>
<reference evidence="11 12" key="1">
    <citation type="submission" date="2019-07" db="EMBL/GenBank/DDBJ databases">
        <authorList>
            <person name="Jastrzebski P J."/>
            <person name="Paukszto L."/>
            <person name="Jastrzebski P J."/>
        </authorList>
    </citation>
    <scope>NUCLEOTIDE SEQUENCE [LARGE SCALE GENOMIC DNA]</scope>
    <source>
        <strain evidence="11 12">WMS-il1</strain>
    </source>
</reference>
<organism evidence="11 12">
    <name type="scientific">Hymenolepis diminuta</name>
    <name type="common">Rat tapeworm</name>
    <dbReference type="NCBI Taxonomy" id="6216"/>
    <lineage>
        <taxon>Eukaryota</taxon>
        <taxon>Metazoa</taxon>
        <taxon>Spiralia</taxon>
        <taxon>Lophotrochozoa</taxon>
        <taxon>Platyhelminthes</taxon>
        <taxon>Cestoda</taxon>
        <taxon>Eucestoda</taxon>
        <taxon>Cyclophyllidea</taxon>
        <taxon>Hymenolepididae</taxon>
        <taxon>Hymenolepis</taxon>
    </lineage>
</organism>
<keyword evidence="8" id="KW-1133">Transmembrane helix</keyword>
<protein>
    <recommendedName>
        <fullName evidence="10">EGF-like domain-containing protein</fullName>
    </recommendedName>
</protein>
<dbReference type="InterPro" id="IPR000742">
    <property type="entry name" value="EGF"/>
</dbReference>
<dbReference type="SMART" id="SM00179">
    <property type="entry name" value="EGF_CA"/>
    <property type="match status" value="2"/>
</dbReference>
<dbReference type="SMART" id="SM00051">
    <property type="entry name" value="DSL"/>
    <property type="match status" value="1"/>
</dbReference>
<dbReference type="FunFam" id="2.10.25.10:FF:000610">
    <property type="entry name" value="protein HEG homolog 1 isoform X1"/>
    <property type="match status" value="2"/>
</dbReference>
<keyword evidence="2 6" id="KW-0245">EGF-like domain</keyword>
<evidence type="ECO:0000256" key="7">
    <source>
        <dbReference type="SAM" id="MobiDB-lite"/>
    </source>
</evidence>
<dbReference type="PANTHER" id="PTHR24049">
    <property type="entry name" value="CRUMBS FAMILY MEMBER"/>
    <property type="match status" value="1"/>
</dbReference>
<feature type="region of interest" description="Disordered" evidence="7">
    <location>
        <begin position="542"/>
        <end position="566"/>
    </location>
</feature>
<dbReference type="Pfam" id="PF00008">
    <property type="entry name" value="EGF"/>
    <property type="match status" value="2"/>
</dbReference>
<feature type="transmembrane region" description="Helical" evidence="8">
    <location>
        <begin position="394"/>
        <end position="422"/>
    </location>
</feature>
<dbReference type="PROSITE" id="PS00022">
    <property type="entry name" value="EGF_1"/>
    <property type="match status" value="2"/>
</dbReference>
<feature type="domain" description="EGF-like" evidence="10">
    <location>
        <begin position="285"/>
        <end position="331"/>
    </location>
</feature>
<evidence type="ECO:0000256" key="9">
    <source>
        <dbReference type="SAM" id="SignalP"/>
    </source>
</evidence>
<dbReference type="SMART" id="SM00181">
    <property type="entry name" value="EGF"/>
    <property type="match status" value="4"/>
</dbReference>
<evidence type="ECO:0000256" key="4">
    <source>
        <dbReference type="ARBA" id="ARBA00022782"/>
    </source>
</evidence>
<keyword evidence="9" id="KW-0732">Signal</keyword>
<dbReference type="GO" id="GO:0030154">
    <property type="term" value="P:cell differentiation"/>
    <property type="evidence" value="ECO:0007669"/>
    <property type="project" value="UniProtKB-KW"/>
</dbReference>
<feature type="domain" description="EGF-like" evidence="10">
    <location>
        <begin position="243"/>
        <end position="283"/>
    </location>
</feature>
<feature type="disulfide bond" evidence="6">
    <location>
        <begin position="273"/>
        <end position="282"/>
    </location>
</feature>
<dbReference type="EMBL" id="CABIJS010000555">
    <property type="protein sequence ID" value="VUZ53509.1"/>
    <property type="molecule type" value="Genomic_DNA"/>
</dbReference>
<feature type="disulfide bond" evidence="6">
    <location>
        <begin position="321"/>
        <end position="330"/>
    </location>
</feature>
<gene>
    <name evidence="11" type="ORF">WMSIL1_LOCUS11833</name>
</gene>